<keyword evidence="1" id="KW-0472">Membrane</keyword>
<dbReference type="Proteomes" id="UP001168528">
    <property type="component" value="Unassembled WGS sequence"/>
</dbReference>
<keyword evidence="1" id="KW-1133">Transmembrane helix</keyword>
<gene>
    <name evidence="2" type="ORF">Q0590_19040</name>
</gene>
<sequence length="101" mass="10984">MPLLLKIIFCLAASINGLVTLFYLGMTVLSFIYPPAPHYRSLSGVIFVLGCLGVIGLLGWAYQLLLLQGKTGAGFGVLCLSYFLWLPILVAMIFTGNGNWQ</sequence>
<evidence type="ECO:0000256" key="1">
    <source>
        <dbReference type="SAM" id="Phobius"/>
    </source>
</evidence>
<feature type="transmembrane region" description="Helical" evidence="1">
    <location>
        <begin position="7"/>
        <end position="33"/>
    </location>
</feature>
<dbReference type="EMBL" id="JAUKPO010000011">
    <property type="protein sequence ID" value="MDO1448380.1"/>
    <property type="molecule type" value="Genomic_DNA"/>
</dbReference>
<protein>
    <submittedName>
        <fullName evidence="2">Uncharacterized protein</fullName>
    </submittedName>
</protein>
<feature type="transmembrane region" description="Helical" evidence="1">
    <location>
        <begin position="45"/>
        <end position="66"/>
    </location>
</feature>
<organism evidence="2 3">
    <name type="scientific">Rhodocytophaga aerolata</name>
    <dbReference type="NCBI Taxonomy" id="455078"/>
    <lineage>
        <taxon>Bacteria</taxon>
        <taxon>Pseudomonadati</taxon>
        <taxon>Bacteroidota</taxon>
        <taxon>Cytophagia</taxon>
        <taxon>Cytophagales</taxon>
        <taxon>Rhodocytophagaceae</taxon>
        <taxon>Rhodocytophaga</taxon>
    </lineage>
</organism>
<evidence type="ECO:0000313" key="3">
    <source>
        <dbReference type="Proteomes" id="UP001168528"/>
    </source>
</evidence>
<evidence type="ECO:0000313" key="2">
    <source>
        <dbReference type="EMBL" id="MDO1448380.1"/>
    </source>
</evidence>
<dbReference type="RefSeq" id="WP_302039181.1">
    <property type="nucleotide sequence ID" value="NZ_JAUKPO010000011.1"/>
</dbReference>
<comment type="caution">
    <text evidence="2">The sequence shown here is derived from an EMBL/GenBank/DDBJ whole genome shotgun (WGS) entry which is preliminary data.</text>
</comment>
<reference evidence="2" key="1">
    <citation type="submission" date="2023-07" db="EMBL/GenBank/DDBJ databases">
        <title>The genome sequence of Rhodocytophaga aerolata KACC 12507.</title>
        <authorList>
            <person name="Zhang X."/>
        </authorList>
    </citation>
    <scope>NUCLEOTIDE SEQUENCE</scope>
    <source>
        <strain evidence="2">KACC 12507</strain>
    </source>
</reference>
<accession>A0ABT8R8F1</accession>
<proteinExistence type="predicted"/>
<feature type="transmembrane region" description="Helical" evidence="1">
    <location>
        <begin position="73"/>
        <end position="94"/>
    </location>
</feature>
<keyword evidence="1" id="KW-0812">Transmembrane</keyword>
<name>A0ABT8R8F1_9BACT</name>
<keyword evidence="3" id="KW-1185">Reference proteome</keyword>